<dbReference type="PANTHER" id="PTHR34649:SF1">
    <property type="entry name" value="CILIA- AND FLAGELLA-ASSOCIATED PROTEIN 99"/>
    <property type="match status" value="1"/>
</dbReference>
<feature type="compositionally biased region" description="Polar residues" evidence="2">
    <location>
        <begin position="201"/>
        <end position="210"/>
    </location>
</feature>
<feature type="compositionally biased region" description="Basic and acidic residues" evidence="2">
    <location>
        <begin position="719"/>
        <end position="754"/>
    </location>
</feature>
<dbReference type="InterPro" id="IPR039341">
    <property type="entry name" value="CFAP99"/>
</dbReference>
<gene>
    <name evidence="3" type="ORF">PPRIM_AZ9-3.1.T0980094</name>
</gene>
<keyword evidence="1" id="KW-0175">Coiled coil</keyword>
<sequence>MYELYMKILKQYQILMRYQQLITHAIDLIKSYNPIILTPDSHCEQYIQENCKKLFDTEIMFLKQVFSGVQRYEEFLKILTKTMFTILSSTTNRNDGTLYQIFSYLIIFRLDELPYNEFKKMVNEQDPVKMNVLLQFLFDIEKIQTHIKPLWIEIYDPQYIQETVIGGLEQHFPMMKDLLTSLSSRATGKQSELVEEDERPQSATKKQPTKTIPFKLSETKKKPEPPPPPKPEQYKSKPVPSYLNKRTLSQVEEENKQRLEQSKKKVQDTYKEAKQFEFKTEQRPTNYETVKKEVEDTLNKQLQFNMKYAKPVPTELEAAEIKLNAAAILREEMLLKKKQEIEKERVKNLEVNLRDSGEFEEWKKQQDEIEQIARMEHQQQKKIEMELAREAAMRAQEEKFKENRILAEKMKEEAIERLKERQELQQEQVEHKKQLIEQIIEAEKKVHIQVEKVQEKNKQMAEDQKLEMARKLELKRQEDEQIRIKREELIKQIRELERQPIKRTKGYDPTETMGYGLLEEMSLAELRDRLEVVKAERKAEEEEKRKEIVQSKDEYLSSMQKKVQEIKAHRRAESQQKNMEREAKKLKKQKEEELRKKIREEQLIEVQSKISQKKQIKSAEEQRIAAEVRETKLRQQYMNANKAMVEMKAWKSQQDGLEREIKNRQNEKLIVQEGIESVNLKERKILAEQAKRLVKTKVDFNQAYDKDLRTAYQMNEELHREEAENRTQMHNIQREWKEEHTKNMITRDEYKQKISETSLQNSKKKSQQQKVKFQQSRQLEQLPSAQYS</sequence>
<feature type="region of interest" description="Disordered" evidence="2">
    <location>
        <begin position="187"/>
        <end position="242"/>
    </location>
</feature>
<feature type="compositionally biased region" description="Polar residues" evidence="2">
    <location>
        <begin position="779"/>
        <end position="788"/>
    </location>
</feature>
<feature type="coiled-coil region" evidence="1">
    <location>
        <begin position="249"/>
        <end position="276"/>
    </location>
</feature>
<protein>
    <submittedName>
        <fullName evidence="3">Uncharacterized protein</fullName>
    </submittedName>
</protein>
<dbReference type="EMBL" id="CAJJDM010000101">
    <property type="protein sequence ID" value="CAD8095281.1"/>
    <property type="molecule type" value="Genomic_DNA"/>
</dbReference>
<feature type="coiled-coil region" evidence="1">
    <location>
        <begin position="378"/>
        <end position="499"/>
    </location>
</feature>
<evidence type="ECO:0000256" key="2">
    <source>
        <dbReference type="SAM" id="MobiDB-lite"/>
    </source>
</evidence>
<comment type="caution">
    <text evidence="3">The sequence shown here is derived from an EMBL/GenBank/DDBJ whole genome shotgun (WGS) entry which is preliminary data.</text>
</comment>
<dbReference type="OMA" id="VQDGRYC"/>
<dbReference type="Proteomes" id="UP000688137">
    <property type="component" value="Unassembled WGS sequence"/>
</dbReference>
<evidence type="ECO:0000313" key="3">
    <source>
        <dbReference type="EMBL" id="CAD8095281.1"/>
    </source>
</evidence>
<keyword evidence="4" id="KW-1185">Reference proteome</keyword>
<evidence type="ECO:0000256" key="1">
    <source>
        <dbReference type="SAM" id="Coils"/>
    </source>
</evidence>
<dbReference type="PANTHER" id="PTHR34649">
    <property type="entry name" value="CILIA- AND FLAGELLA-ASSOCIATED PROTEIN 99"/>
    <property type="match status" value="1"/>
</dbReference>
<feature type="compositionally biased region" description="Low complexity" evidence="2">
    <location>
        <begin position="768"/>
        <end position="778"/>
    </location>
</feature>
<evidence type="ECO:0000313" key="4">
    <source>
        <dbReference type="Proteomes" id="UP000688137"/>
    </source>
</evidence>
<feature type="region of interest" description="Disordered" evidence="2">
    <location>
        <begin position="569"/>
        <end position="592"/>
    </location>
</feature>
<name>A0A8S1NY12_PARPR</name>
<accession>A0A8S1NY12</accession>
<organism evidence="3 4">
    <name type="scientific">Paramecium primaurelia</name>
    <dbReference type="NCBI Taxonomy" id="5886"/>
    <lineage>
        <taxon>Eukaryota</taxon>
        <taxon>Sar</taxon>
        <taxon>Alveolata</taxon>
        <taxon>Ciliophora</taxon>
        <taxon>Intramacronucleata</taxon>
        <taxon>Oligohymenophorea</taxon>
        <taxon>Peniculida</taxon>
        <taxon>Parameciidae</taxon>
        <taxon>Paramecium</taxon>
    </lineage>
</organism>
<reference evidence="3" key="1">
    <citation type="submission" date="2021-01" db="EMBL/GenBank/DDBJ databases">
        <authorList>
            <consortium name="Genoscope - CEA"/>
            <person name="William W."/>
        </authorList>
    </citation>
    <scope>NUCLEOTIDE SEQUENCE</scope>
</reference>
<feature type="region of interest" description="Disordered" evidence="2">
    <location>
        <begin position="719"/>
        <end position="788"/>
    </location>
</feature>
<dbReference type="AlphaFoldDB" id="A0A8S1NY12"/>
<proteinExistence type="predicted"/>